<reference evidence="2 3" key="1">
    <citation type="submission" date="2018-03" db="EMBL/GenBank/DDBJ databases">
        <title>Draft Genome Sequences of the Obligatory Marine Myxobacteria Enhygromyxa salina SWB007.</title>
        <authorList>
            <person name="Poehlein A."/>
            <person name="Moghaddam J.A."/>
            <person name="Harms H."/>
            <person name="Alanjari M."/>
            <person name="Koenig G.M."/>
            <person name="Daniel R."/>
            <person name="Schaeberle T.F."/>
        </authorList>
    </citation>
    <scope>NUCLEOTIDE SEQUENCE [LARGE SCALE GENOMIC DNA]</scope>
    <source>
        <strain evidence="2 3">SWB007</strain>
    </source>
</reference>
<dbReference type="Proteomes" id="UP000238823">
    <property type="component" value="Unassembled WGS sequence"/>
</dbReference>
<keyword evidence="1" id="KW-0732">Signal</keyword>
<dbReference type="OrthoDB" id="9856238at2"/>
<evidence type="ECO:0000313" key="3">
    <source>
        <dbReference type="Proteomes" id="UP000238823"/>
    </source>
</evidence>
<sequence>MLTKTMLMAFLAACGVSSNPATSPNEKQPPEEDVQEDQHFCCASVDLENFTGEGCTAISKETINACSNVLYCPEMWAKSEGKVACE</sequence>
<dbReference type="EMBL" id="PVNL01000030">
    <property type="protein sequence ID" value="PRQ09068.1"/>
    <property type="molecule type" value="Genomic_DNA"/>
</dbReference>
<evidence type="ECO:0000256" key="1">
    <source>
        <dbReference type="SAM" id="SignalP"/>
    </source>
</evidence>
<protein>
    <recommendedName>
        <fullName evidence="4">Lipoprotein</fullName>
    </recommendedName>
</protein>
<evidence type="ECO:0008006" key="4">
    <source>
        <dbReference type="Google" id="ProtNLM"/>
    </source>
</evidence>
<name>A0A2S9YVE3_9BACT</name>
<proteinExistence type="predicted"/>
<dbReference type="RefSeq" id="WP_106088110.1">
    <property type="nucleotide sequence ID" value="NZ_PVNL01000030.1"/>
</dbReference>
<dbReference type="AlphaFoldDB" id="A0A2S9YVE3"/>
<feature type="signal peptide" evidence="1">
    <location>
        <begin position="1"/>
        <end position="23"/>
    </location>
</feature>
<evidence type="ECO:0000313" key="2">
    <source>
        <dbReference type="EMBL" id="PRQ09068.1"/>
    </source>
</evidence>
<gene>
    <name evidence="2" type="ORF">ENSA7_10580</name>
</gene>
<organism evidence="2 3">
    <name type="scientific">Enhygromyxa salina</name>
    <dbReference type="NCBI Taxonomy" id="215803"/>
    <lineage>
        <taxon>Bacteria</taxon>
        <taxon>Pseudomonadati</taxon>
        <taxon>Myxococcota</taxon>
        <taxon>Polyangia</taxon>
        <taxon>Nannocystales</taxon>
        <taxon>Nannocystaceae</taxon>
        <taxon>Enhygromyxa</taxon>
    </lineage>
</organism>
<feature type="chain" id="PRO_5015455151" description="Lipoprotein" evidence="1">
    <location>
        <begin position="24"/>
        <end position="86"/>
    </location>
</feature>
<comment type="caution">
    <text evidence="2">The sequence shown here is derived from an EMBL/GenBank/DDBJ whole genome shotgun (WGS) entry which is preliminary data.</text>
</comment>
<accession>A0A2S9YVE3</accession>